<feature type="domain" description="Peptidase S9 prolyl oligopeptidase catalytic" evidence="2">
    <location>
        <begin position="395"/>
        <end position="608"/>
    </location>
</feature>
<dbReference type="Gene3D" id="3.40.50.1820">
    <property type="entry name" value="alpha/beta hydrolase"/>
    <property type="match status" value="1"/>
</dbReference>
<dbReference type="InterPro" id="IPR029058">
    <property type="entry name" value="AB_hydrolase_fold"/>
</dbReference>
<name>A0A150WHI5_BDEBC</name>
<dbReference type="SUPFAM" id="SSF82171">
    <property type="entry name" value="DPP6 N-terminal domain-like"/>
    <property type="match status" value="1"/>
</dbReference>
<dbReference type="PANTHER" id="PTHR42776:SF27">
    <property type="entry name" value="DIPEPTIDYL PEPTIDASE FAMILY MEMBER 6"/>
    <property type="match status" value="1"/>
</dbReference>
<dbReference type="Pfam" id="PF00326">
    <property type="entry name" value="Peptidase_S9"/>
    <property type="match status" value="1"/>
</dbReference>
<dbReference type="RefSeq" id="WP_061836246.1">
    <property type="nucleotide sequence ID" value="NZ_LUKE01000004.1"/>
</dbReference>
<dbReference type="InterPro" id="IPR001375">
    <property type="entry name" value="Peptidase_S9_cat"/>
</dbReference>
<evidence type="ECO:0000259" key="2">
    <source>
        <dbReference type="Pfam" id="PF00326"/>
    </source>
</evidence>
<reference evidence="3 4" key="1">
    <citation type="submission" date="2016-03" db="EMBL/GenBank/DDBJ databases">
        <authorList>
            <person name="Ploux O."/>
        </authorList>
    </citation>
    <scope>NUCLEOTIDE SEQUENCE [LARGE SCALE GENOMIC DNA]</scope>
    <source>
        <strain evidence="3 4">R0</strain>
    </source>
</reference>
<keyword evidence="1" id="KW-0378">Hydrolase</keyword>
<organism evidence="3 4">
    <name type="scientific">Bdellovibrio bacteriovorus</name>
    <dbReference type="NCBI Taxonomy" id="959"/>
    <lineage>
        <taxon>Bacteria</taxon>
        <taxon>Pseudomonadati</taxon>
        <taxon>Bdellovibrionota</taxon>
        <taxon>Bdellovibrionia</taxon>
        <taxon>Bdellovibrionales</taxon>
        <taxon>Pseudobdellovibrionaceae</taxon>
        <taxon>Bdellovibrio</taxon>
    </lineage>
</organism>
<dbReference type="GO" id="GO:0004252">
    <property type="term" value="F:serine-type endopeptidase activity"/>
    <property type="evidence" value="ECO:0007669"/>
    <property type="project" value="InterPro"/>
</dbReference>
<dbReference type="PANTHER" id="PTHR42776">
    <property type="entry name" value="SERINE PEPTIDASE S9 FAMILY MEMBER"/>
    <property type="match status" value="1"/>
</dbReference>
<dbReference type="AlphaFoldDB" id="A0A150WHI5"/>
<evidence type="ECO:0000256" key="1">
    <source>
        <dbReference type="ARBA" id="ARBA00022801"/>
    </source>
</evidence>
<keyword evidence="4" id="KW-1185">Reference proteome</keyword>
<dbReference type="SUPFAM" id="SSF53474">
    <property type="entry name" value="alpha/beta-Hydrolases"/>
    <property type="match status" value="1"/>
</dbReference>
<dbReference type="GO" id="GO:0006508">
    <property type="term" value="P:proteolysis"/>
    <property type="evidence" value="ECO:0007669"/>
    <property type="project" value="InterPro"/>
</dbReference>
<evidence type="ECO:0000313" key="4">
    <source>
        <dbReference type="Proteomes" id="UP000075320"/>
    </source>
</evidence>
<comment type="caution">
    <text evidence="3">The sequence shown here is derived from an EMBL/GenBank/DDBJ whole genome shotgun (WGS) entry which is preliminary data.</text>
</comment>
<dbReference type="EMBL" id="LUKE01000004">
    <property type="protein sequence ID" value="KYG63171.1"/>
    <property type="molecule type" value="Genomic_DNA"/>
</dbReference>
<dbReference type="Proteomes" id="UP000075320">
    <property type="component" value="Unassembled WGS sequence"/>
</dbReference>
<protein>
    <recommendedName>
        <fullName evidence="2">Peptidase S9 prolyl oligopeptidase catalytic domain-containing protein</fullName>
    </recommendedName>
</protein>
<dbReference type="InterPro" id="IPR011042">
    <property type="entry name" value="6-blade_b-propeller_TolB-like"/>
</dbReference>
<dbReference type="OrthoDB" id="4269629at2"/>
<sequence length="625" mass="70650">MSLVPRREFFGPVDKSMVRLSLDGKYVAYLAPYNGVMNVFVQEKGRPDSARAVTQDKGRGIFTFEWPYANDIILYMQDKLGDENFGLYSVNVKTLEVTEITKPGTYTTGISNVSYLHPDKVLILTNERDPRYFDNYLVDLKTKEKKMVFQNDQNFSYTLTDLHLKIRLAIKNLPDASDDVYLLNSDSGKFEFFKKISFEDNMATYFLQFDASGDNLYSLESAGRNTAALIKYNIPSKTSEVLASSDLADVNSLLMDSKSKMPLAAFLEYDKKEVVFLSAAFEASYIKLQAKLGCGFKIVSKSFDDDTWLLFTEDSGQAPRYYFYECKRDELSEPILIREKLEAYASELHRTESVVIKSRDGLNLVSYLTKAKDNSLRALVLTVHGGPWSRDDLRFDPEHQWLANRGYNALSVNFRGSTGFGKDFVNKADMQWSKTMHDDLIDACEWALAQGLCDRDKIIIMGGSYGGYATLAALTTTPDYFAAGVDIVGPSNLFTLLESTPVYWESFKTTLYRRVGDPRTEEGRKILAENSPLTHVEKIKKPLLIIQGANDQRVKQAEADQIVNAMRAKKIPVDYVLFPDEGHGTRKPENTMAQYAIIESFLNKHFGSVLEPVGEEIKKSSAQFP</sequence>
<proteinExistence type="predicted"/>
<dbReference type="PRINTS" id="PR00862">
    <property type="entry name" value="PROLIGOPTASE"/>
</dbReference>
<dbReference type="Gene3D" id="2.120.10.30">
    <property type="entry name" value="TolB, C-terminal domain"/>
    <property type="match status" value="1"/>
</dbReference>
<gene>
    <name evidence="3" type="ORF">AZI86_15820</name>
</gene>
<accession>A0A150WHI5</accession>
<evidence type="ECO:0000313" key="3">
    <source>
        <dbReference type="EMBL" id="KYG63171.1"/>
    </source>
</evidence>
<dbReference type="InterPro" id="IPR002470">
    <property type="entry name" value="Peptidase_S9A"/>
</dbReference>